<dbReference type="InterPro" id="IPR006530">
    <property type="entry name" value="YD"/>
</dbReference>
<accession>A0A2S9XH59</accession>
<dbReference type="PROSITE" id="PS51257">
    <property type="entry name" value="PROKAR_LIPOPROTEIN"/>
    <property type="match status" value="1"/>
</dbReference>
<dbReference type="Gene3D" id="2.180.10.10">
    <property type="entry name" value="RHS repeat-associated core"/>
    <property type="match status" value="1"/>
</dbReference>
<dbReference type="AlphaFoldDB" id="A0A2S9XH59"/>
<gene>
    <name evidence="1" type="ORF">ENSA5_51140</name>
</gene>
<proteinExistence type="predicted"/>
<evidence type="ECO:0000313" key="2">
    <source>
        <dbReference type="Proteomes" id="UP000237968"/>
    </source>
</evidence>
<name>A0A2S9XH59_9BACT</name>
<sequence length="381" mass="42552">MWTDRTGVFSLVLTVGVIGCESARVLTVDPSKTNTSREPIPQCSQAPVVDAAFDQLGRLVTGPGLCQITSQFAGETVELDLSYDANGRPIAAQTSFDRPCELEAFEAEEPRMCERVEYQTQRWAWDERGRLTRLDRILNLNFPDGGSMVDADFGCAMDTPLTLEHATWTYDEQGRVTSWSWTDKTCQTTDSGEEHLTYLEGTVEAVERWDVDSQPSQSSTRFDVGACDRVQSAQSTDGSDSVTRYAYDEQGRLIEDSDGGERVRRWTYPTGVAADSKTTQWALERDAGQRLMRLSPAGRGYEEVVIRFDERSRVIALESEYQSWRLSYDSCPNAGLATTRWRVGDLFLSWPFPTPPSAGAGPASLDHWLHAQLPLMSEVLL</sequence>
<dbReference type="NCBIfam" id="TIGR01643">
    <property type="entry name" value="YD_repeat_2x"/>
    <property type="match status" value="1"/>
</dbReference>
<protein>
    <submittedName>
        <fullName evidence="1">RHS Repeat protein</fullName>
    </submittedName>
</protein>
<keyword evidence="2" id="KW-1185">Reference proteome</keyword>
<comment type="caution">
    <text evidence="1">The sequence shown here is derived from an EMBL/GenBank/DDBJ whole genome shotgun (WGS) entry which is preliminary data.</text>
</comment>
<organism evidence="1 2">
    <name type="scientific">Enhygromyxa salina</name>
    <dbReference type="NCBI Taxonomy" id="215803"/>
    <lineage>
        <taxon>Bacteria</taxon>
        <taxon>Pseudomonadati</taxon>
        <taxon>Myxococcota</taxon>
        <taxon>Polyangia</taxon>
        <taxon>Nannocystales</taxon>
        <taxon>Nannocystaceae</taxon>
        <taxon>Enhygromyxa</taxon>
    </lineage>
</organism>
<evidence type="ECO:0000313" key="1">
    <source>
        <dbReference type="EMBL" id="PRP92167.1"/>
    </source>
</evidence>
<reference evidence="1 2" key="1">
    <citation type="submission" date="2018-03" db="EMBL/GenBank/DDBJ databases">
        <title>Draft Genome Sequences of the Obligatory Marine Myxobacteria Enhygromyxa salina SWB005.</title>
        <authorList>
            <person name="Poehlein A."/>
            <person name="Moghaddam J.A."/>
            <person name="Harms H."/>
            <person name="Alanjari M."/>
            <person name="Koenig G.M."/>
            <person name="Daniel R."/>
            <person name="Schaeberle T.F."/>
        </authorList>
    </citation>
    <scope>NUCLEOTIDE SEQUENCE [LARGE SCALE GENOMIC DNA]</scope>
    <source>
        <strain evidence="1 2">SWB005</strain>
    </source>
</reference>
<dbReference type="EMBL" id="PVNK01000221">
    <property type="protein sequence ID" value="PRP92167.1"/>
    <property type="molecule type" value="Genomic_DNA"/>
</dbReference>
<dbReference type="OrthoDB" id="4197493at2"/>
<dbReference type="Proteomes" id="UP000237968">
    <property type="component" value="Unassembled WGS sequence"/>
</dbReference>